<keyword evidence="2" id="KW-0813">Transport</keyword>
<gene>
    <name evidence="5" type="ORF">J2X98_003185</name>
</gene>
<keyword evidence="3" id="KW-0406">Ion transport</keyword>
<feature type="coiled-coil region" evidence="4">
    <location>
        <begin position="30"/>
        <end position="57"/>
    </location>
</feature>
<evidence type="ECO:0000313" key="6">
    <source>
        <dbReference type="Proteomes" id="UP001226577"/>
    </source>
</evidence>
<comment type="caution">
    <text evidence="5">The sequence shown here is derived from an EMBL/GenBank/DDBJ whole genome shotgun (WGS) entry which is preliminary data.</text>
</comment>
<organism evidence="5 6">
    <name type="scientific">Pseudarthrobacter enclensis</name>
    <dbReference type="NCBI Taxonomy" id="993070"/>
    <lineage>
        <taxon>Bacteria</taxon>
        <taxon>Bacillati</taxon>
        <taxon>Actinomycetota</taxon>
        <taxon>Actinomycetes</taxon>
        <taxon>Micrococcales</taxon>
        <taxon>Micrococcaceae</taxon>
        <taxon>Pseudarthrobacter</taxon>
    </lineage>
</organism>
<protein>
    <submittedName>
        <fullName evidence="5">Vacuolar-type H+-ATPase subunit D/Vma8</fullName>
    </submittedName>
</protein>
<name>A0ABT9RZ60_9MICC</name>
<dbReference type="EMBL" id="JAUSRE010000017">
    <property type="protein sequence ID" value="MDP9889574.1"/>
    <property type="molecule type" value="Genomic_DNA"/>
</dbReference>
<sequence length="212" mass="23774">MSATGRAAKVRVERRLMAARHGSRMLDRKQHILAEELERFELRAERARAEWEEVAHEALLWLHRAAGLEGSARIESVATPEIAMVQIRWDNVMGVSYPENPECRLPAVPQPGGSSALSYTVALHRRALEAGVRYAAVTRAELLLAAEVAATQTRQRAVENRWIPRLEKELLGIRKKLDELELEEGLRLRWAADRSLAKASAPVPHSRRNGGS</sequence>
<reference evidence="5 6" key="1">
    <citation type="submission" date="2023-07" db="EMBL/GenBank/DDBJ databases">
        <title>Sorghum-associated microbial communities from plants grown in Nebraska, USA.</title>
        <authorList>
            <person name="Schachtman D."/>
        </authorList>
    </citation>
    <scope>NUCLEOTIDE SEQUENCE [LARGE SCALE GENOMIC DNA]</scope>
    <source>
        <strain evidence="5 6">CC222</strain>
    </source>
</reference>
<proteinExistence type="inferred from homology"/>
<comment type="similarity">
    <text evidence="1">Belongs to the V-ATPase D subunit family.</text>
</comment>
<dbReference type="PANTHER" id="PTHR11671">
    <property type="entry name" value="V-TYPE ATP SYNTHASE SUBUNIT D"/>
    <property type="match status" value="1"/>
</dbReference>
<evidence type="ECO:0000313" key="5">
    <source>
        <dbReference type="EMBL" id="MDP9889574.1"/>
    </source>
</evidence>
<keyword evidence="4" id="KW-0175">Coiled coil</keyword>
<evidence type="ECO:0000256" key="3">
    <source>
        <dbReference type="ARBA" id="ARBA00023065"/>
    </source>
</evidence>
<dbReference type="Proteomes" id="UP001226577">
    <property type="component" value="Unassembled WGS sequence"/>
</dbReference>
<evidence type="ECO:0000256" key="1">
    <source>
        <dbReference type="ARBA" id="ARBA00005850"/>
    </source>
</evidence>
<evidence type="ECO:0000256" key="4">
    <source>
        <dbReference type="SAM" id="Coils"/>
    </source>
</evidence>
<keyword evidence="6" id="KW-1185">Reference proteome</keyword>
<dbReference type="RefSeq" id="WP_307309956.1">
    <property type="nucleotide sequence ID" value="NZ_JAUSRE010000017.1"/>
</dbReference>
<accession>A0ABT9RZ60</accession>
<evidence type="ECO:0000256" key="2">
    <source>
        <dbReference type="ARBA" id="ARBA00022448"/>
    </source>
</evidence>
<dbReference type="Pfam" id="PF01813">
    <property type="entry name" value="ATP-synt_D"/>
    <property type="match status" value="1"/>
</dbReference>
<dbReference type="InterPro" id="IPR002699">
    <property type="entry name" value="V_ATPase_D"/>
</dbReference>
<dbReference type="Gene3D" id="1.10.287.3240">
    <property type="match status" value="1"/>
</dbReference>